<dbReference type="KEGG" id="vg:27246349"/>
<organism evidence="1 2">
    <name type="scientific">Bat mastadenovirus WIV9</name>
    <dbReference type="NCBI Taxonomy" id="1788436"/>
    <lineage>
        <taxon>Viruses</taxon>
        <taxon>Varidnaviria</taxon>
        <taxon>Bamfordvirae</taxon>
        <taxon>Preplasmiviricota</taxon>
        <taxon>Polisuviricotina</taxon>
        <taxon>Pharingeaviricetes</taxon>
        <taxon>Rowavirales</taxon>
        <taxon>Adenoviridae</taxon>
        <taxon>Mastadenovirus</taxon>
        <taxon>Mastadenovirus rhinolopidae</taxon>
        <taxon>Bat mastadenovirus C</taxon>
    </lineage>
</organism>
<accession>A0A163HJ57</accession>
<sequence>MSPTPQEYAWTYEILVHDTAYGDYHYEGRYLETILQTVGDFLRHEFNSFVSLDDFCCCLGCRTVYLGGFIRRYSGNETSSIYLCVGSKCHYGAHHVEDPESRALAESITQHIQAVFVEQGFCPEVECVPVVNACQSA</sequence>
<name>A0A163HJ57_9ADEN</name>
<evidence type="ECO:0000313" key="2">
    <source>
        <dbReference type="Proteomes" id="UP000155737"/>
    </source>
</evidence>
<protein>
    <submittedName>
        <fullName evidence="1">E4 ORF1</fullName>
    </submittedName>
</protein>
<dbReference type="GeneID" id="27246349"/>
<dbReference type="EMBL" id="KT698853">
    <property type="protein sequence ID" value="AMB43076.1"/>
    <property type="molecule type" value="Genomic_DNA"/>
</dbReference>
<proteinExistence type="predicted"/>
<reference evidence="1 2" key="1">
    <citation type="journal article" date="2016" name="J. Gen. Virol.">
        <title>Novel bat adenoviruses with an extremely large E3 gene.</title>
        <authorList>
            <person name="Tan B."/>
            <person name="Yang X.L."/>
            <person name="Ge X.Y."/>
            <person name="Peng C."/>
            <person name="Zhang Y.Z."/>
            <person name="Zhang L.B."/>
            <person name="Shi Z.L."/>
        </authorList>
    </citation>
    <scope>NUCLEOTIDE SEQUENCE [LARGE SCALE GENOMIC DNA]</scope>
    <source>
        <strain evidence="1">WIV9</strain>
    </source>
</reference>
<dbReference type="OrthoDB" id="12916at10239"/>
<evidence type="ECO:0000313" key="1">
    <source>
        <dbReference type="EMBL" id="AMB43076.1"/>
    </source>
</evidence>
<dbReference type="RefSeq" id="YP_009246374.1">
    <property type="nucleotide sequence ID" value="NC_029898.1"/>
</dbReference>
<keyword evidence="2" id="KW-1185">Reference proteome</keyword>
<dbReference type="Proteomes" id="UP000155737">
    <property type="component" value="Segment"/>
</dbReference>